<keyword evidence="9" id="KW-1185">Reference proteome</keyword>
<name>A0AAD9VLL1_9HYME</name>
<organism evidence="8 9">
    <name type="scientific">Odynerus spinipes</name>
    <dbReference type="NCBI Taxonomy" id="1348599"/>
    <lineage>
        <taxon>Eukaryota</taxon>
        <taxon>Metazoa</taxon>
        <taxon>Ecdysozoa</taxon>
        <taxon>Arthropoda</taxon>
        <taxon>Hexapoda</taxon>
        <taxon>Insecta</taxon>
        <taxon>Pterygota</taxon>
        <taxon>Neoptera</taxon>
        <taxon>Endopterygota</taxon>
        <taxon>Hymenoptera</taxon>
        <taxon>Apocrita</taxon>
        <taxon>Aculeata</taxon>
        <taxon>Vespoidea</taxon>
        <taxon>Vespidae</taxon>
        <taxon>Eumeninae</taxon>
        <taxon>Odynerus</taxon>
    </lineage>
</organism>
<dbReference type="GO" id="GO:0004519">
    <property type="term" value="F:endonuclease activity"/>
    <property type="evidence" value="ECO:0007669"/>
    <property type="project" value="UniProtKB-KW"/>
</dbReference>
<evidence type="ECO:0000256" key="6">
    <source>
        <dbReference type="SAM" id="MobiDB-lite"/>
    </source>
</evidence>
<dbReference type="SMART" id="SM00343">
    <property type="entry name" value="ZnF_C2HC"/>
    <property type="match status" value="2"/>
</dbReference>
<dbReference type="InterPro" id="IPR043128">
    <property type="entry name" value="Rev_trsase/Diguanyl_cyclase"/>
</dbReference>
<proteinExistence type="predicted"/>
<evidence type="ECO:0000313" key="8">
    <source>
        <dbReference type="EMBL" id="KAK2578974.1"/>
    </source>
</evidence>
<dbReference type="InterPro" id="IPR000477">
    <property type="entry name" value="RT_dom"/>
</dbReference>
<dbReference type="SUPFAM" id="SSF57756">
    <property type="entry name" value="Retrovirus zinc finger-like domains"/>
    <property type="match status" value="1"/>
</dbReference>
<dbReference type="Pfam" id="PF00098">
    <property type="entry name" value="zf-CCHC"/>
    <property type="match status" value="2"/>
</dbReference>
<dbReference type="GO" id="GO:0071897">
    <property type="term" value="P:DNA biosynthetic process"/>
    <property type="evidence" value="ECO:0007669"/>
    <property type="project" value="UniProtKB-ARBA"/>
</dbReference>
<evidence type="ECO:0000256" key="5">
    <source>
        <dbReference type="PROSITE-ProRule" id="PRU00047"/>
    </source>
</evidence>
<evidence type="ECO:0000259" key="7">
    <source>
        <dbReference type="PROSITE" id="PS50158"/>
    </source>
</evidence>
<keyword evidence="4" id="KW-0378">Hydrolase</keyword>
<evidence type="ECO:0000313" key="9">
    <source>
        <dbReference type="Proteomes" id="UP001258017"/>
    </source>
</evidence>
<dbReference type="InterPro" id="IPR021109">
    <property type="entry name" value="Peptidase_aspartic_dom_sf"/>
</dbReference>
<feature type="region of interest" description="Disordered" evidence="6">
    <location>
        <begin position="63"/>
        <end position="82"/>
    </location>
</feature>
<dbReference type="GO" id="GO:0004190">
    <property type="term" value="F:aspartic-type endopeptidase activity"/>
    <property type="evidence" value="ECO:0007669"/>
    <property type="project" value="InterPro"/>
</dbReference>
<comment type="caution">
    <text evidence="8">The sequence shown here is derived from an EMBL/GenBank/DDBJ whole genome shotgun (WGS) entry which is preliminary data.</text>
</comment>
<dbReference type="PANTHER" id="PTHR37984:SF5">
    <property type="entry name" value="PROTEIN NYNRIN-LIKE"/>
    <property type="match status" value="1"/>
</dbReference>
<dbReference type="SUPFAM" id="SSF56672">
    <property type="entry name" value="DNA/RNA polymerases"/>
    <property type="match status" value="1"/>
</dbReference>
<dbReference type="InterPro" id="IPR001878">
    <property type="entry name" value="Znf_CCHC"/>
</dbReference>
<dbReference type="InterPro" id="IPR001969">
    <property type="entry name" value="Aspartic_peptidase_AS"/>
</dbReference>
<feature type="domain" description="CCHC-type" evidence="7">
    <location>
        <begin position="110"/>
        <end position="126"/>
    </location>
</feature>
<keyword evidence="5" id="KW-0863">Zinc-finger</keyword>
<dbReference type="AlphaFoldDB" id="A0AAD9VLL1"/>
<sequence length="448" mass="50568">MRKIASQINLEPVAVIQYVIDGIQDMETNKVILYGATNFSEFKEKLRHYEVLKNKINASKQSSRLNPVKSIGKEEATNDSKSLARNSPCYNCGDSSHLSRNCTHRGDGPKCFRCKKFGHIAPQCPDIEKPRGAEDREKSTRPLLQLTVDSPNICSKKVKIDGMSVKCLIDSGSAYNIMREDLWQEMGMKHLEGPMETLTATGGGKICTKGQVKAVTSIDGINYPLVYRVVPTEAIPTKALLGADLLNHAIVQLSKDKTKIWPGEEYMLLVTPEDTNDGLAHVDSKYKEKAREIRYITFVFRNLIKAGVVLVYVDDVIILGKGYDEAIDRLRDTLEVAAQHGLIINWRKCQLLCRRIEFLGHSLRRNNSAIYGKSGGHDQFPSPNNSDVDSKLPWPSWLFHSKFKIDDEQRQAFTELKRALTTAPVLRLFNAKLRTEYYYSNIITESAR</sequence>
<keyword evidence="1" id="KW-0808">Transferase</keyword>
<dbReference type="GO" id="GO:0008270">
    <property type="term" value="F:zinc ion binding"/>
    <property type="evidence" value="ECO:0007669"/>
    <property type="project" value="UniProtKB-KW"/>
</dbReference>
<dbReference type="Pfam" id="PF13975">
    <property type="entry name" value="gag-asp_proteas"/>
    <property type="match status" value="1"/>
</dbReference>
<reference evidence="8" key="1">
    <citation type="submission" date="2021-08" db="EMBL/GenBank/DDBJ databases">
        <authorList>
            <person name="Misof B."/>
            <person name="Oliver O."/>
            <person name="Podsiadlowski L."/>
            <person name="Donath A."/>
            <person name="Peters R."/>
            <person name="Mayer C."/>
            <person name="Rust J."/>
            <person name="Gunkel S."/>
            <person name="Lesny P."/>
            <person name="Martin S."/>
            <person name="Oeyen J.P."/>
            <person name="Petersen M."/>
            <person name="Panagiotis P."/>
            <person name="Wilbrandt J."/>
            <person name="Tanja T."/>
        </authorList>
    </citation>
    <scope>NUCLEOTIDE SEQUENCE</scope>
    <source>
        <strain evidence="8">GBR_01_08_01A</strain>
        <tissue evidence="8">Thorax + abdomen</tissue>
    </source>
</reference>
<evidence type="ECO:0000256" key="2">
    <source>
        <dbReference type="ARBA" id="ARBA00022695"/>
    </source>
</evidence>
<dbReference type="EMBL" id="JAIFRP010000129">
    <property type="protein sequence ID" value="KAK2578974.1"/>
    <property type="molecule type" value="Genomic_DNA"/>
</dbReference>
<dbReference type="Gene3D" id="2.40.70.10">
    <property type="entry name" value="Acid Proteases"/>
    <property type="match status" value="1"/>
</dbReference>
<evidence type="ECO:0000256" key="3">
    <source>
        <dbReference type="ARBA" id="ARBA00022722"/>
    </source>
</evidence>
<evidence type="ECO:0000256" key="1">
    <source>
        <dbReference type="ARBA" id="ARBA00022679"/>
    </source>
</evidence>
<dbReference type="Pfam" id="PF00078">
    <property type="entry name" value="RVT_1"/>
    <property type="match status" value="1"/>
</dbReference>
<dbReference type="Gene3D" id="3.30.70.270">
    <property type="match status" value="2"/>
</dbReference>
<dbReference type="PANTHER" id="PTHR37984">
    <property type="entry name" value="PROTEIN CBG26694"/>
    <property type="match status" value="1"/>
</dbReference>
<dbReference type="InterPro" id="IPR043502">
    <property type="entry name" value="DNA/RNA_pol_sf"/>
</dbReference>
<dbReference type="PROSITE" id="PS00141">
    <property type="entry name" value="ASP_PROTEASE"/>
    <property type="match status" value="1"/>
</dbReference>
<accession>A0AAD9VLL1</accession>
<protein>
    <recommendedName>
        <fullName evidence="7">CCHC-type domain-containing protein</fullName>
    </recommendedName>
</protein>
<dbReference type="CDD" id="cd00303">
    <property type="entry name" value="retropepsin_like"/>
    <property type="match status" value="1"/>
</dbReference>
<dbReference type="InterPro" id="IPR036875">
    <property type="entry name" value="Znf_CCHC_sf"/>
</dbReference>
<dbReference type="GO" id="GO:0006508">
    <property type="term" value="P:proteolysis"/>
    <property type="evidence" value="ECO:0007669"/>
    <property type="project" value="InterPro"/>
</dbReference>
<dbReference type="GO" id="GO:0016779">
    <property type="term" value="F:nucleotidyltransferase activity"/>
    <property type="evidence" value="ECO:0007669"/>
    <property type="project" value="UniProtKB-KW"/>
</dbReference>
<keyword evidence="3" id="KW-0540">Nuclease</keyword>
<dbReference type="SUPFAM" id="SSF50630">
    <property type="entry name" value="Acid proteases"/>
    <property type="match status" value="1"/>
</dbReference>
<dbReference type="PROSITE" id="PS50158">
    <property type="entry name" value="ZF_CCHC"/>
    <property type="match status" value="2"/>
</dbReference>
<keyword evidence="2" id="KW-0548">Nucleotidyltransferase</keyword>
<keyword evidence="4" id="KW-0255">Endonuclease</keyword>
<evidence type="ECO:0000256" key="4">
    <source>
        <dbReference type="ARBA" id="ARBA00022759"/>
    </source>
</evidence>
<dbReference type="Proteomes" id="UP001258017">
    <property type="component" value="Unassembled WGS sequence"/>
</dbReference>
<keyword evidence="5" id="KW-0862">Zinc</keyword>
<keyword evidence="5" id="KW-0479">Metal-binding</keyword>
<dbReference type="GO" id="GO:0003676">
    <property type="term" value="F:nucleic acid binding"/>
    <property type="evidence" value="ECO:0007669"/>
    <property type="project" value="InterPro"/>
</dbReference>
<dbReference type="Gene3D" id="4.10.60.10">
    <property type="entry name" value="Zinc finger, CCHC-type"/>
    <property type="match status" value="1"/>
</dbReference>
<dbReference type="InterPro" id="IPR050951">
    <property type="entry name" value="Retrovirus_Pol_polyprotein"/>
</dbReference>
<reference evidence="8" key="2">
    <citation type="journal article" date="2023" name="Commun. Biol.">
        <title>Intrasexual cuticular hydrocarbon dimorphism in a wasp sheds light on hydrocarbon biosynthesis genes in Hymenoptera.</title>
        <authorList>
            <person name="Moris V.C."/>
            <person name="Podsiadlowski L."/>
            <person name="Martin S."/>
            <person name="Oeyen J.P."/>
            <person name="Donath A."/>
            <person name="Petersen M."/>
            <person name="Wilbrandt J."/>
            <person name="Misof B."/>
            <person name="Liedtke D."/>
            <person name="Thamm M."/>
            <person name="Scheiner R."/>
            <person name="Schmitt T."/>
            <person name="Niehuis O."/>
        </authorList>
    </citation>
    <scope>NUCLEOTIDE SEQUENCE</scope>
    <source>
        <strain evidence="8">GBR_01_08_01A</strain>
    </source>
</reference>
<gene>
    <name evidence="8" type="ORF">KPH14_002454</name>
</gene>
<feature type="domain" description="CCHC-type" evidence="7">
    <location>
        <begin position="89"/>
        <end position="102"/>
    </location>
</feature>